<evidence type="ECO:0000256" key="5">
    <source>
        <dbReference type="RuleBase" id="RU000320"/>
    </source>
</evidence>
<dbReference type="GO" id="GO:0042773">
    <property type="term" value="P:ATP synthesis coupled electron transport"/>
    <property type="evidence" value="ECO:0007669"/>
    <property type="project" value="InterPro"/>
</dbReference>
<dbReference type="GO" id="GO:0012505">
    <property type="term" value="C:endomembrane system"/>
    <property type="evidence" value="ECO:0007669"/>
    <property type="project" value="UniProtKB-SubCell"/>
</dbReference>
<dbReference type="Pfam" id="PF00662">
    <property type="entry name" value="Proton_antipo_N"/>
    <property type="match status" value="1"/>
</dbReference>
<feature type="domain" description="NADH:quinone oxidoreductase/Mrp antiporter transmembrane" evidence="7">
    <location>
        <begin position="140"/>
        <end position="434"/>
    </location>
</feature>
<feature type="transmembrane region" description="Helical" evidence="6">
    <location>
        <begin position="426"/>
        <end position="451"/>
    </location>
</feature>
<feature type="transmembrane region" description="Helical" evidence="6">
    <location>
        <begin position="318"/>
        <end position="337"/>
    </location>
</feature>
<evidence type="ECO:0000256" key="1">
    <source>
        <dbReference type="ARBA" id="ARBA00004127"/>
    </source>
</evidence>
<feature type="transmembrane region" description="Helical" evidence="6">
    <location>
        <begin position="91"/>
        <end position="111"/>
    </location>
</feature>
<reference key="2">
    <citation type="submission" date="2010-08" db="EMBL/GenBank/DDBJ databases">
        <title>Functional convergence in reduced genomes of bacterial symbionts spanning 200 million years of evolution.</title>
        <authorList>
            <person name="McCutcheon J.P."/>
            <person name="Moran N.A."/>
        </authorList>
    </citation>
    <scope>NUCLEOTIDE SEQUENCE</scope>
    <source>
        <strain>CARI</strain>
    </source>
</reference>
<evidence type="ECO:0000259" key="7">
    <source>
        <dbReference type="Pfam" id="PF00361"/>
    </source>
</evidence>
<evidence type="ECO:0000313" key="10">
    <source>
        <dbReference type="Proteomes" id="UP000001303"/>
    </source>
</evidence>
<proteinExistence type="predicted"/>
<dbReference type="PANTHER" id="PTHR42829">
    <property type="entry name" value="NADH-UBIQUINONE OXIDOREDUCTASE CHAIN 5"/>
    <property type="match status" value="1"/>
</dbReference>
<evidence type="ECO:0000256" key="6">
    <source>
        <dbReference type="SAM" id="Phobius"/>
    </source>
</evidence>
<evidence type="ECO:0000256" key="2">
    <source>
        <dbReference type="ARBA" id="ARBA00022692"/>
    </source>
</evidence>
<accession>E0TIT8</accession>
<feature type="transmembrane region" description="Helical" evidence="6">
    <location>
        <begin position="177"/>
        <end position="196"/>
    </location>
</feature>
<dbReference type="STRING" id="871271.ZICARI_098"/>
<dbReference type="GO" id="GO:0008137">
    <property type="term" value="F:NADH dehydrogenase (ubiquinone) activity"/>
    <property type="evidence" value="ECO:0007669"/>
    <property type="project" value="InterPro"/>
</dbReference>
<feature type="transmembrane region" description="Helical" evidence="6">
    <location>
        <begin position="12"/>
        <end position="31"/>
    </location>
</feature>
<reference evidence="9 10" key="1">
    <citation type="journal article" date="2010" name="Genome Biol. Evol.">
        <title>Functional convergence in reduced genomes of bacterial symbionts spanning 200 My of evolution.</title>
        <authorList>
            <person name="McCutcheon J.P."/>
            <person name="Moran N.A."/>
        </authorList>
    </citation>
    <scope>NUCLEOTIDE SEQUENCE [LARGE SCALE GENOMIC DNA]</scope>
    <source>
        <strain evidence="9 10">CARI</strain>
    </source>
</reference>
<feature type="transmembrane region" description="Helical" evidence="6">
    <location>
        <begin position="290"/>
        <end position="311"/>
    </location>
</feature>
<dbReference type="AlphaFoldDB" id="E0TIT8"/>
<feature type="transmembrane region" description="Helical" evidence="6">
    <location>
        <begin position="519"/>
        <end position="542"/>
    </location>
</feature>
<feature type="domain" description="NADH-Ubiquinone oxidoreductase (complex I) chain 5 N-terminal" evidence="8">
    <location>
        <begin position="75"/>
        <end position="124"/>
    </location>
</feature>
<dbReference type="EMBL" id="CP002161">
    <property type="protein sequence ID" value="ADM89715.1"/>
    <property type="molecule type" value="Genomic_DNA"/>
</dbReference>
<evidence type="ECO:0000256" key="4">
    <source>
        <dbReference type="ARBA" id="ARBA00023136"/>
    </source>
</evidence>
<evidence type="ECO:0000313" key="9">
    <source>
        <dbReference type="EMBL" id="ADM89715.1"/>
    </source>
</evidence>
<dbReference type="InterPro" id="IPR001516">
    <property type="entry name" value="Proton_antipo_N"/>
</dbReference>
<feature type="transmembrane region" description="Helical" evidence="6">
    <location>
        <begin position="38"/>
        <end position="61"/>
    </location>
</feature>
<dbReference type="PRINTS" id="PR01434">
    <property type="entry name" value="NADHDHGNASE5"/>
</dbReference>
<dbReference type="KEGG" id="zin:ZICARI_098"/>
<dbReference type="InterPro" id="IPR003945">
    <property type="entry name" value="NU5C-like"/>
</dbReference>
<dbReference type="InterPro" id="IPR018393">
    <property type="entry name" value="NADHpl_OxRdtase_5_subgr"/>
</dbReference>
<protein>
    <submittedName>
        <fullName evidence="9">Putative NADH:ubiquinone oxidoreductase, membrane subunit L</fullName>
    </submittedName>
</protein>
<dbReference type="GO" id="GO:0015990">
    <property type="term" value="P:electron transport coupled proton transport"/>
    <property type="evidence" value="ECO:0007669"/>
    <property type="project" value="TreeGrafter"/>
</dbReference>
<feature type="transmembrane region" description="Helical" evidence="6">
    <location>
        <begin position="463"/>
        <end position="484"/>
    </location>
</feature>
<keyword evidence="10" id="KW-1185">Reference proteome</keyword>
<feature type="transmembrane region" description="Helical" evidence="6">
    <location>
        <begin position="260"/>
        <end position="284"/>
    </location>
</feature>
<keyword evidence="4 6" id="KW-0472">Membrane</keyword>
<comment type="subcellular location">
    <subcellularLocation>
        <location evidence="1">Endomembrane system</location>
        <topology evidence="1">Multi-pass membrane protein</topology>
    </subcellularLocation>
    <subcellularLocation>
        <location evidence="5">Membrane</location>
        <topology evidence="5">Multi-pass membrane protein</topology>
    </subcellularLocation>
</comment>
<dbReference type="HOGENOM" id="CLU_007100_6_2_4"/>
<dbReference type="NCBIfam" id="TIGR01974">
    <property type="entry name" value="NDH_I_L"/>
    <property type="match status" value="1"/>
</dbReference>
<keyword evidence="2 5" id="KW-0812">Transmembrane</keyword>
<keyword evidence="9" id="KW-0830">Ubiquinone</keyword>
<dbReference type="InterPro" id="IPR001750">
    <property type="entry name" value="ND/Mrp_TM"/>
</dbReference>
<dbReference type="Proteomes" id="UP000001303">
    <property type="component" value="Chromosome"/>
</dbReference>
<dbReference type="GO" id="GO:0003954">
    <property type="term" value="F:NADH dehydrogenase activity"/>
    <property type="evidence" value="ECO:0007669"/>
    <property type="project" value="TreeGrafter"/>
</dbReference>
<feature type="transmembrane region" description="Helical" evidence="6">
    <location>
        <begin position="123"/>
        <end position="140"/>
    </location>
</feature>
<organism evidence="9 10">
    <name type="scientific">Zinderia insecticola (strain CARI)</name>
    <dbReference type="NCBI Taxonomy" id="871271"/>
    <lineage>
        <taxon>Bacteria</taxon>
        <taxon>Pseudomonadati</taxon>
        <taxon>Pseudomonadota</taxon>
        <taxon>Betaproteobacteria</taxon>
        <taxon>Burkholderiales</taxon>
        <taxon>Oxalobacteraceae</taxon>
        <taxon>Candidatus Zinderia</taxon>
    </lineage>
</organism>
<dbReference type="PANTHER" id="PTHR42829:SF2">
    <property type="entry name" value="NADH-UBIQUINONE OXIDOREDUCTASE CHAIN 5"/>
    <property type="match status" value="1"/>
</dbReference>
<sequence length="640" mass="77047">MLYKIIYNYNKIIISLFILPLLGIILITLFIKIIKKKIVFFITLLLNIFLFLISLLLFLIIKYKKNINFKIYYFIKFLNLKINFGYSINNLSILMIILVTFISLIVTIYSYQYIKKDKNFNKYFIYLLFFIFSMLSLVISNNILEFFFFWELLGLSSYLLINFWNKKKCINAGNKSFLINRIIDTFFIISIFLIYFNLGNLNFDFINYNVNNLKNIYLYKTKFKLLDLICLLLFISILAKSAQFPFHYWLPNTMWGPTPISALIHSATMVTSGIFLIIKLSFLFENSKNILKLIFYISLFTIFFSSLISIFQNDIKKIIAYSTISQLGYMVLSLSISCYNISIFHLIIHSFFKSLLFLCSGSIIENSNDIRDIRKLGNFKNFFTFENFFFLLGILNLNSFPLFSGFYSKNLIIKSIEILNIKIYKIFIYISSFMTLLYSFRMYFLIFLYNIFKKKKKFKKINFIFFISLFLLSIPNLFIGNLLYNKIIFKNYFKKYIFIKNKNNIIKKILLKYKEINKIIKISFEEIYIIILGIFLIYYLYVKKYNLLILLKKKFYYILKILKNEFYFNKILNIINKKFKNISNILYIYIEKIIKINFINNIYYKIFKISFFLNFIQNYNLYNYIIIIILNLIFFFLLLL</sequence>
<dbReference type="Pfam" id="PF00361">
    <property type="entry name" value="Proton_antipo_M"/>
    <property type="match status" value="1"/>
</dbReference>
<name>E0TIT8_ZINIC</name>
<evidence type="ECO:0000256" key="3">
    <source>
        <dbReference type="ARBA" id="ARBA00022989"/>
    </source>
</evidence>
<dbReference type="PRINTS" id="PR01435">
    <property type="entry name" value="NPOXDRDTASE5"/>
</dbReference>
<feature type="transmembrane region" description="Helical" evidence="6">
    <location>
        <begin position="146"/>
        <end position="165"/>
    </location>
</feature>
<feature type="transmembrane region" description="Helical" evidence="6">
    <location>
        <begin position="385"/>
        <end position="406"/>
    </location>
</feature>
<dbReference type="GO" id="GO:0016020">
    <property type="term" value="C:membrane"/>
    <property type="evidence" value="ECO:0007669"/>
    <property type="project" value="UniProtKB-SubCell"/>
</dbReference>
<feature type="transmembrane region" description="Helical" evidence="6">
    <location>
        <begin position="621"/>
        <end position="639"/>
    </location>
</feature>
<evidence type="ECO:0000259" key="8">
    <source>
        <dbReference type="Pfam" id="PF00662"/>
    </source>
</evidence>
<feature type="transmembrane region" description="Helical" evidence="6">
    <location>
        <begin position="216"/>
        <end position="239"/>
    </location>
</feature>
<gene>
    <name evidence="9" type="primary">nuoL</name>
    <name evidence="9" type="ordered locus">ZICARI_098</name>
</gene>
<keyword evidence="3 6" id="KW-1133">Transmembrane helix</keyword>